<name>A0A7V7RLE1_9BACI</name>
<comment type="caution">
    <text evidence="1">The sequence shown here is derived from an EMBL/GenBank/DDBJ whole genome shotgun (WGS) entry which is preliminary data.</text>
</comment>
<dbReference type="SUPFAM" id="SSF52540">
    <property type="entry name" value="P-loop containing nucleoside triphosphate hydrolases"/>
    <property type="match status" value="1"/>
</dbReference>
<dbReference type="AlphaFoldDB" id="A0A7V7RLE1"/>
<evidence type="ECO:0000313" key="1">
    <source>
        <dbReference type="EMBL" id="KAB2332614.1"/>
    </source>
</evidence>
<protein>
    <submittedName>
        <fullName evidence="1">Uncharacterized protein</fullName>
    </submittedName>
</protein>
<sequence length="713" mass="80494">MNEMKVLNRDPGKLLSLLADDVQELMALIAELQLLPLDSDEFKQAQLLSGRLNMARQIQDKTIFSVTGLQGAGKTTFVKRLYNLHDDTLPIDAGRSEVLPILLTESEAVDPGEFIFKVRRSHIVQGEEQCKFEITDEIIQHDQFLEIARRPDVNDLWLEIEVPVTHFGTGISLALLPGFERDKRERSQRDLDFMLSLSTSVIFVMNYRMLAREDQRVKIQDMINRYKNHAPLFAISFSDELDTEKREYYAQLLSEHFDISEEERTRITFTGKSEDLSNWEDHIVSSINRYGKLTTYTYKKQMELMRELSTKSIQLADAVNERIRMRRLEGEESETNILQNSEVLNSFRKYKKEFMDEFEKSLQSELQQHAKDCSDKMDKYLVAGNTGIANSFKQFFKGDQVTLKEKVVFREKTMSIWNGEDNQASEEVIMSVLNRIFDEKANELGFNKPELIEQTEEPVEDNPFAISVSSSTNSSVAFQPGLIDGPAALERVTHYLQPASSDTPVVLEDEDLKLLPFLAVGFTQSLLAATPVLQPLSEIDLQSRDKNVQSLTNHIQKLQFEASSLVKGTALFMGIDALDGTFDTFGALTGLLTKFGVSASAATPVAGLLIGGIAGGLAVHSGLQKIEQQRLNQSTYASMAFNMTALQQKESILATMNKVLGKMEARLQSVHKYRDHGGASYGKLDTAKYKLSRIKELSGTMQGMTYRNELYLG</sequence>
<dbReference type="EMBL" id="WBOT01000003">
    <property type="protein sequence ID" value="KAB2332614.1"/>
    <property type="molecule type" value="Genomic_DNA"/>
</dbReference>
<reference evidence="1 2" key="1">
    <citation type="journal article" date="2014" name="Arch. Microbiol.">
        <title>Bacillus mesophilum sp. nov., strain IITR-54T, a novel 4-chlorobiphenyl dechlorinating bacterium.</title>
        <authorList>
            <person name="Manickam N."/>
            <person name="Singh N.K."/>
            <person name="Bajaj A."/>
            <person name="Kumar R.M."/>
            <person name="Kaur G."/>
            <person name="Kaur N."/>
            <person name="Bala M."/>
            <person name="Kumar A."/>
            <person name="Mayilraj S."/>
        </authorList>
    </citation>
    <scope>NUCLEOTIDE SEQUENCE [LARGE SCALE GENOMIC DNA]</scope>
    <source>
        <strain evidence="1 2">IITR-54</strain>
    </source>
</reference>
<proteinExistence type="predicted"/>
<gene>
    <name evidence="1" type="ORF">F7732_11010</name>
</gene>
<dbReference type="InterPro" id="IPR027417">
    <property type="entry name" value="P-loop_NTPase"/>
</dbReference>
<dbReference type="RefSeq" id="WP_151573913.1">
    <property type="nucleotide sequence ID" value="NZ_WBOT01000003.1"/>
</dbReference>
<dbReference type="OrthoDB" id="6635951at2"/>
<organism evidence="1 2">
    <name type="scientific">Bacillus mesophilum</name>
    <dbReference type="NCBI Taxonomy" id="1071718"/>
    <lineage>
        <taxon>Bacteria</taxon>
        <taxon>Bacillati</taxon>
        <taxon>Bacillota</taxon>
        <taxon>Bacilli</taxon>
        <taxon>Bacillales</taxon>
        <taxon>Bacillaceae</taxon>
        <taxon>Bacillus</taxon>
    </lineage>
</organism>
<keyword evidence="2" id="KW-1185">Reference proteome</keyword>
<evidence type="ECO:0000313" key="2">
    <source>
        <dbReference type="Proteomes" id="UP000441354"/>
    </source>
</evidence>
<accession>A0A7V7RLE1</accession>
<dbReference type="Proteomes" id="UP000441354">
    <property type="component" value="Unassembled WGS sequence"/>
</dbReference>